<dbReference type="CDD" id="cd07346">
    <property type="entry name" value="ABC_6TM_exporters"/>
    <property type="match status" value="1"/>
</dbReference>
<feature type="domain" description="ABC transmembrane type-1" evidence="11">
    <location>
        <begin position="19"/>
        <end position="301"/>
    </location>
</feature>
<evidence type="ECO:0000259" key="10">
    <source>
        <dbReference type="PROSITE" id="PS50893"/>
    </source>
</evidence>
<dbReference type="SMART" id="SM00382">
    <property type="entry name" value="AAA"/>
    <property type="match status" value="1"/>
</dbReference>
<comment type="subcellular location">
    <subcellularLocation>
        <location evidence="1">Cell membrane</location>
        <topology evidence="1">Multi-pass membrane protein</topology>
    </subcellularLocation>
</comment>
<dbReference type="Proteomes" id="UP000712673">
    <property type="component" value="Unassembled WGS sequence"/>
</dbReference>
<dbReference type="PROSITE" id="PS00211">
    <property type="entry name" value="ABC_TRANSPORTER_1"/>
    <property type="match status" value="1"/>
</dbReference>
<evidence type="ECO:0000256" key="3">
    <source>
        <dbReference type="ARBA" id="ARBA00022475"/>
    </source>
</evidence>
<keyword evidence="3" id="KW-1003">Cell membrane</keyword>
<dbReference type="Pfam" id="PF00005">
    <property type="entry name" value="ABC_tran"/>
    <property type="match status" value="1"/>
</dbReference>
<keyword evidence="2" id="KW-0813">Transport</keyword>
<evidence type="ECO:0000313" key="13">
    <source>
        <dbReference type="Proteomes" id="UP000712673"/>
    </source>
</evidence>
<evidence type="ECO:0000256" key="6">
    <source>
        <dbReference type="ARBA" id="ARBA00022840"/>
    </source>
</evidence>
<dbReference type="Gene3D" id="3.40.50.300">
    <property type="entry name" value="P-loop containing nucleotide triphosphate hydrolases"/>
    <property type="match status" value="1"/>
</dbReference>
<reference evidence="12" key="1">
    <citation type="submission" date="2019-03" db="EMBL/GenBank/DDBJ databases">
        <title>Lake Tanganyika Metagenome-Assembled Genomes (MAGs).</title>
        <authorList>
            <person name="Tran P."/>
        </authorList>
    </citation>
    <scope>NUCLEOTIDE SEQUENCE</scope>
    <source>
        <strain evidence="12">K_DeepCast_65m_m2_066</strain>
    </source>
</reference>
<dbReference type="SUPFAM" id="SSF90123">
    <property type="entry name" value="ABC transporter transmembrane region"/>
    <property type="match status" value="1"/>
</dbReference>
<keyword evidence="6 12" id="KW-0067">ATP-binding</keyword>
<dbReference type="SUPFAM" id="SSF52540">
    <property type="entry name" value="P-loop containing nucleoside triphosphate hydrolases"/>
    <property type="match status" value="1"/>
</dbReference>
<dbReference type="EMBL" id="VGLS01001103">
    <property type="protein sequence ID" value="MBM3226904.1"/>
    <property type="molecule type" value="Genomic_DNA"/>
</dbReference>
<dbReference type="GO" id="GO:0005524">
    <property type="term" value="F:ATP binding"/>
    <property type="evidence" value="ECO:0007669"/>
    <property type="project" value="UniProtKB-KW"/>
</dbReference>
<evidence type="ECO:0000256" key="9">
    <source>
        <dbReference type="SAM" id="Phobius"/>
    </source>
</evidence>
<keyword evidence="8 9" id="KW-0472">Membrane</keyword>
<sequence>MRWTRFFWRYVTHRKDLAIALLSCAAIVAAAELMIPWLLHQAIDTALGVDTDASLNTWGLCMLGVVVVLYGSHAGLLRIEARMLYEASYQLRRRLYAHFHSQSLAFFQRHKTGELLHRVNSDTGVFEDNAVELFSSLPFEVLTVVGVLTIMGLTEPRLMLLIIVFLLLASVLTGYLGRPLPTLRKSIQGIGARLSGRLQEGLSGVRTVQAFKNEDYELSRLDEANREILRTEVTAGRLEGLLQPIFDLMEQLGVILVVWYGGHLIMADQITAGALVAFIAYMEILAGPISRAGKFYTHFQTCRALAERLQQLLDDHDVLPQRGNYTLAGNHAEVQVEAVSFQYPGSTREVLRNVSFTLRYGETVAIVGRNGAGKSTLIDLCLRFYDPTNGRITVGGVDLRDWDLNAWRHMVGVMSQDVFLFQASIAENIAYGRLNATRADVERAVQASGMEAFIQRLPQGLETMVGERGAKLSGGERQRLALARLFLRDPHLLILDEPTAHLDGEALHQIGTALQPLMEGRTTILVAHRPETIQLADRILLLDQGTLLAEGTHDSLAHTHALYRTLLAEMDSSGGRARPRRKDPVCTEGRS</sequence>
<feature type="transmembrane region" description="Helical" evidence="9">
    <location>
        <begin position="55"/>
        <end position="77"/>
    </location>
</feature>
<dbReference type="InterPro" id="IPR017871">
    <property type="entry name" value="ABC_transporter-like_CS"/>
</dbReference>
<feature type="transmembrane region" description="Helical" evidence="9">
    <location>
        <begin position="158"/>
        <end position="177"/>
    </location>
</feature>
<dbReference type="GO" id="GO:0015421">
    <property type="term" value="F:ABC-type oligopeptide transporter activity"/>
    <property type="evidence" value="ECO:0007669"/>
    <property type="project" value="TreeGrafter"/>
</dbReference>
<dbReference type="PROSITE" id="PS50929">
    <property type="entry name" value="ABC_TM1F"/>
    <property type="match status" value="1"/>
</dbReference>
<evidence type="ECO:0000256" key="4">
    <source>
        <dbReference type="ARBA" id="ARBA00022692"/>
    </source>
</evidence>
<dbReference type="InterPro" id="IPR011527">
    <property type="entry name" value="ABC1_TM_dom"/>
</dbReference>
<evidence type="ECO:0000256" key="7">
    <source>
        <dbReference type="ARBA" id="ARBA00022989"/>
    </source>
</evidence>
<accession>A0A938B586</accession>
<dbReference type="InterPro" id="IPR027417">
    <property type="entry name" value="P-loop_NTPase"/>
</dbReference>
<evidence type="ECO:0000256" key="1">
    <source>
        <dbReference type="ARBA" id="ARBA00004651"/>
    </source>
</evidence>
<proteinExistence type="predicted"/>
<protein>
    <submittedName>
        <fullName evidence="12">ABC transporter ATP-binding protein</fullName>
    </submittedName>
</protein>
<keyword evidence="5" id="KW-0547">Nucleotide-binding</keyword>
<dbReference type="PANTHER" id="PTHR43394:SF1">
    <property type="entry name" value="ATP-BINDING CASSETTE SUB-FAMILY B MEMBER 10, MITOCHONDRIAL"/>
    <property type="match status" value="1"/>
</dbReference>
<dbReference type="InterPro" id="IPR003593">
    <property type="entry name" value="AAA+_ATPase"/>
</dbReference>
<evidence type="ECO:0000259" key="11">
    <source>
        <dbReference type="PROSITE" id="PS50929"/>
    </source>
</evidence>
<dbReference type="InterPro" id="IPR039421">
    <property type="entry name" value="Type_1_exporter"/>
</dbReference>
<dbReference type="InterPro" id="IPR036640">
    <property type="entry name" value="ABC1_TM_sf"/>
</dbReference>
<dbReference type="PANTHER" id="PTHR43394">
    <property type="entry name" value="ATP-DEPENDENT PERMEASE MDL1, MITOCHONDRIAL"/>
    <property type="match status" value="1"/>
</dbReference>
<dbReference type="AlphaFoldDB" id="A0A938B586"/>
<dbReference type="GO" id="GO:0016887">
    <property type="term" value="F:ATP hydrolysis activity"/>
    <property type="evidence" value="ECO:0007669"/>
    <property type="project" value="InterPro"/>
</dbReference>
<keyword evidence="4 9" id="KW-0812">Transmembrane</keyword>
<dbReference type="Pfam" id="PF00664">
    <property type="entry name" value="ABC_membrane"/>
    <property type="match status" value="1"/>
</dbReference>
<evidence type="ECO:0000256" key="8">
    <source>
        <dbReference type="ARBA" id="ARBA00023136"/>
    </source>
</evidence>
<dbReference type="FunFam" id="3.40.50.300:FF:000299">
    <property type="entry name" value="ABC transporter ATP-binding protein/permease"/>
    <property type="match status" value="1"/>
</dbReference>
<keyword evidence="7 9" id="KW-1133">Transmembrane helix</keyword>
<name>A0A938B586_UNCTE</name>
<evidence type="ECO:0000256" key="2">
    <source>
        <dbReference type="ARBA" id="ARBA00022448"/>
    </source>
</evidence>
<dbReference type="Gene3D" id="1.20.1560.10">
    <property type="entry name" value="ABC transporter type 1, transmembrane domain"/>
    <property type="match status" value="1"/>
</dbReference>
<gene>
    <name evidence="12" type="ORF">FJZ47_24320</name>
</gene>
<dbReference type="GO" id="GO:0005886">
    <property type="term" value="C:plasma membrane"/>
    <property type="evidence" value="ECO:0007669"/>
    <property type="project" value="UniProtKB-SubCell"/>
</dbReference>
<comment type="caution">
    <text evidence="12">The sequence shown here is derived from an EMBL/GenBank/DDBJ whole genome shotgun (WGS) entry which is preliminary data.</text>
</comment>
<feature type="domain" description="ABC transporter" evidence="10">
    <location>
        <begin position="334"/>
        <end position="569"/>
    </location>
</feature>
<dbReference type="InterPro" id="IPR003439">
    <property type="entry name" value="ABC_transporter-like_ATP-bd"/>
</dbReference>
<evidence type="ECO:0000313" key="12">
    <source>
        <dbReference type="EMBL" id="MBM3226904.1"/>
    </source>
</evidence>
<dbReference type="PROSITE" id="PS50893">
    <property type="entry name" value="ABC_TRANSPORTER_2"/>
    <property type="match status" value="1"/>
</dbReference>
<organism evidence="12 13">
    <name type="scientific">Tectimicrobiota bacterium</name>
    <dbReference type="NCBI Taxonomy" id="2528274"/>
    <lineage>
        <taxon>Bacteria</taxon>
        <taxon>Pseudomonadati</taxon>
        <taxon>Nitrospinota/Tectimicrobiota group</taxon>
        <taxon>Candidatus Tectimicrobiota</taxon>
    </lineage>
</organism>
<evidence type="ECO:0000256" key="5">
    <source>
        <dbReference type="ARBA" id="ARBA00022741"/>
    </source>
</evidence>